<name>A0A1I7MWK7_9HYPH</name>
<reference evidence="1 2" key="1">
    <citation type="submission" date="2016-10" db="EMBL/GenBank/DDBJ databases">
        <authorList>
            <person name="de Groot N.N."/>
        </authorList>
    </citation>
    <scope>NUCLEOTIDE SEQUENCE [LARGE SCALE GENOMIC DNA]</scope>
    <source>
        <strain evidence="1 2">IPL20</strain>
    </source>
</reference>
<accession>A0A1I7MWK7</accession>
<dbReference type="STRING" id="429728.SAMN05216456_0101"/>
<evidence type="ECO:0000313" key="2">
    <source>
        <dbReference type="Proteomes" id="UP000199074"/>
    </source>
</evidence>
<dbReference type="AlphaFoldDB" id="A0A1I7MWK7"/>
<evidence type="ECO:0000313" key="1">
    <source>
        <dbReference type="EMBL" id="SFV26754.1"/>
    </source>
</evidence>
<keyword evidence="2" id="KW-1185">Reference proteome</keyword>
<organism evidence="1 2">
    <name type="scientific">Devosia crocina</name>
    <dbReference type="NCBI Taxonomy" id="429728"/>
    <lineage>
        <taxon>Bacteria</taxon>
        <taxon>Pseudomonadati</taxon>
        <taxon>Pseudomonadota</taxon>
        <taxon>Alphaproteobacteria</taxon>
        <taxon>Hyphomicrobiales</taxon>
        <taxon>Devosiaceae</taxon>
        <taxon>Devosia</taxon>
    </lineage>
</organism>
<sequence length="537" mass="56692">MLLQFPSPTAKPDQRTAPLGGWSQQELADLYRVEALLIQAGMRIETERGLTDEGDPWFVFCQPDGDVFVHLCRIDGDYLLDSPGLDRPLTGADFQGLIDQFVRSVAARAASSNVVQFRRANADSTVRLHPALMLTALIWSLYLASDMLAETAHAAEFSLDGEDASPLFDLSQAQAAAGEIDALLGQLDKGAAAPLPADSLGLSERMAIQPNREQSGLDLRGLWSGQAASVGLAATLTAIAVTFGLYEYGTGGVFATAFSPETGTDHSADSAALELVVASATRFDGRTFSHDAAIETAAVAPEAAKVVFASAVSELDHAGPIILTPQATVDLSIEDVQPRLSMVQDHSDVLLLPRPNDTVVLSGPVVAAGSVQTAESDIGALLELAEKHLGGLSSFTIDGVSFLATIDPSKTKPAGGELTETDEGDLITIDPADLADLLDPGNLHPGLVAVPPTGTPANPAGLSAYNEAAKAFIHKFLSQSNSVEMVMRNNTLFFLDLTALDEVTDRPVTWSWILDDQTMVTAIGHSDYFTTSGLLLV</sequence>
<gene>
    <name evidence="1" type="ORF">SAMN05216456_0101</name>
</gene>
<proteinExistence type="predicted"/>
<dbReference type="OrthoDB" id="7182023at2"/>
<dbReference type="EMBL" id="FPCK01000001">
    <property type="protein sequence ID" value="SFV26754.1"/>
    <property type="molecule type" value="Genomic_DNA"/>
</dbReference>
<dbReference type="RefSeq" id="WP_092419446.1">
    <property type="nucleotide sequence ID" value="NZ_FPCK01000001.1"/>
</dbReference>
<protein>
    <submittedName>
        <fullName evidence="1">Uncharacterized protein</fullName>
    </submittedName>
</protein>
<dbReference type="Proteomes" id="UP000199074">
    <property type="component" value="Unassembled WGS sequence"/>
</dbReference>